<feature type="region of interest" description="Disordered" evidence="1">
    <location>
        <begin position="22"/>
        <end position="52"/>
    </location>
</feature>
<name>A0A9W6IMS2_9PROT</name>
<dbReference type="InterPro" id="IPR039418">
    <property type="entry name" value="LexA-like"/>
</dbReference>
<evidence type="ECO:0000256" key="1">
    <source>
        <dbReference type="SAM" id="MobiDB-lite"/>
    </source>
</evidence>
<evidence type="ECO:0000313" key="4">
    <source>
        <dbReference type="Proteomes" id="UP001143486"/>
    </source>
</evidence>
<reference evidence="3" key="2">
    <citation type="submission" date="2023-01" db="EMBL/GenBank/DDBJ databases">
        <authorList>
            <person name="Sun Q."/>
            <person name="Evtushenko L."/>
        </authorList>
    </citation>
    <scope>NUCLEOTIDE SEQUENCE</scope>
    <source>
        <strain evidence="3">VKM B-1513</strain>
    </source>
</reference>
<dbReference type="EMBL" id="BSFE01000003">
    <property type="protein sequence ID" value="GLK52089.1"/>
    <property type="molecule type" value="Genomic_DNA"/>
</dbReference>
<accession>A0A9W6IMS2</accession>
<keyword evidence="4" id="KW-1185">Reference proteome</keyword>
<dbReference type="Proteomes" id="UP001143486">
    <property type="component" value="Unassembled WGS sequence"/>
</dbReference>
<dbReference type="Pfam" id="PF00717">
    <property type="entry name" value="Peptidase_S24"/>
    <property type="match status" value="1"/>
</dbReference>
<sequence length="206" mass="22637">MFTHEEIWRGIDRLAAHAQTSPSGLARRAGLDSTTFNPSKRFSRDGEKPRWPSTESLAKALAAAHMDFTGFADLVAGRSRADNLRTRSLADSAGAFDAGGLPRGEGWARIPFPGLAFDKAYALTVEGDEMEPVFRAGDRLVITPDDPPREGDRVVVRERSGAICAWRLGVRTVQTLTLHALNPARPDRKLALSELDWMARIVWASQ</sequence>
<reference evidence="3" key="1">
    <citation type="journal article" date="2014" name="Int. J. Syst. Evol. Microbiol.">
        <title>Complete genome sequence of Corynebacterium casei LMG S-19264T (=DSM 44701T), isolated from a smear-ripened cheese.</title>
        <authorList>
            <consortium name="US DOE Joint Genome Institute (JGI-PGF)"/>
            <person name="Walter F."/>
            <person name="Albersmeier A."/>
            <person name="Kalinowski J."/>
            <person name="Ruckert C."/>
        </authorList>
    </citation>
    <scope>NUCLEOTIDE SEQUENCE</scope>
    <source>
        <strain evidence="3">VKM B-1513</strain>
    </source>
</reference>
<dbReference type="InterPro" id="IPR015927">
    <property type="entry name" value="Peptidase_S24_S26A/B/C"/>
</dbReference>
<feature type="domain" description="Peptidase S24/S26A/S26B/S26C" evidence="2">
    <location>
        <begin position="118"/>
        <end position="202"/>
    </location>
</feature>
<comment type="caution">
    <text evidence="3">The sequence shown here is derived from an EMBL/GenBank/DDBJ whole genome shotgun (WGS) entry which is preliminary data.</text>
</comment>
<evidence type="ECO:0000313" key="3">
    <source>
        <dbReference type="EMBL" id="GLK52089.1"/>
    </source>
</evidence>
<proteinExistence type="predicted"/>
<evidence type="ECO:0000259" key="2">
    <source>
        <dbReference type="Pfam" id="PF00717"/>
    </source>
</evidence>
<organism evidence="3 4">
    <name type="scientific">Maricaulis virginensis</name>
    <dbReference type="NCBI Taxonomy" id="144022"/>
    <lineage>
        <taxon>Bacteria</taxon>
        <taxon>Pseudomonadati</taxon>
        <taxon>Pseudomonadota</taxon>
        <taxon>Alphaproteobacteria</taxon>
        <taxon>Maricaulales</taxon>
        <taxon>Maricaulaceae</taxon>
        <taxon>Maricaulis</taxon>
    </lineage>
</organism>
<dbReference type="InterPro" id="IPR036286">
    <property type="entry name" value="LexA/Signal_pep-like_sf"/>
</dbReference>
<dbReference type="SUPFAM" id="SSF51306">
    <property type="entry name" value="LexA/Signal peptidase"/>
    <property type="match status" value="1"/>
</dbReference>
<gene>
    <name evidence="3" type="ORF">GCM10017621_15970</name>
</gene>
<dbReference type="CDD" id="cd06529">
    <property type="entry name" value="S24_LexA-like"/>
    <property type="match status" value="1"/>
</dbReference>
<dbReference type="Gene3D" id="2.10.109.10">
    <property type="entry name" value="Umud Fragment, subunit A"/>
    <property type="match status" value="1"/>
</dbReference>
<protein>
    <submittedName>
        <fullName evidence="3">Transcriptional regulator</fullName>
    </submittedName>
</protein>
<dbReference type="RefSeq" id="WP_271186453.1">
    <property type="nucleotide sequence ID" value="NZ_BSFE01000003.1"/>
</dbReference>
<dbReference type="AlphaFoldDB" id="A0A9W6IMS2"/>